<dbReference type="Proteomes" id="UP000295136">
    <property type="component" value="Unassembled WGS sequence"/>
</dbReference>
<dbReference type="InterPro" id="IPR036388">
    <property type="entry name" value="WH-like_DNA-bd_sf"/>
</dbReference>
<evidence type="ECO:0000313" key="2">
    <source>
        <dbReference type="EMBL" id="TDE49050.1"/>
    </source>
</evidence>
<dbReference type="AlphaFoldDB" id="A0A4R5FEV9"/>
<dbReference type="PANTHER" id="PTHR43252:SF7">
    <property type="entry name" value="TRANSCRIPTIONAL REGULATOR YQJI"/>
    <property type="match status" value="1"/>
</dbReference>
<feature type="domain" description="Transcription regulator PadR N-terminal" evidence="1">
    <location>
        <begin position="8"/>
        <end position="84"/>
    </location>
</feature>
<gene>
    <name evidence="2" type="ORF">E1295_20765</name>
</gene>
<name>A0A4R5FEV9_9ACTN</name>
<reference evidence="2 3" key="1">
    <citation type="submission" date="2019-03" db="EMBL/GenBank/DDBJ databases">
        <title>Draft genome sequences of novel Actinobacteria.</title>
        <authorList>
            <person name="Sahin N."/>
            <person name="Ay H."/>
            <person name="Saygin H."/>
        </authorList>
    </citation>
    <scope>NUCLEOTIDE SEQUENCE [LARGE SCALE GENOMIC DNA]</scope>
    <source>
        <strain evidence="2 3">6K102</strain>
    </source>
</reference>
<evidence type="ECO:0000313" key="3">
    <source>
        <dbReference type="Proteomes" id="UP000295136"/>
    </source>
</evidence>
<dbReference type="InterPro" id="IPR005149">
    <property type="entry name" value="Tscrpt_reg_PadR_N"/>
</dbReference>
<dbReference type="SUPFAM" id="SSF46785">
    <property type="entry name" value="Winged helix' DNA-binding domain"/>
    <property type="match status" value="1"/>
</dbReference>
<dbReference type="InterPro" id="IPR036390">
    <property type="entry name" value="WH_DNA-bd_sf"/>
</dbReference>
<dbReference type="Pfam" id="PF03551">
    <property type="entry name" value="PadR"/>
    <property type="match status" value="1"/>
</dbReference>
<proteinExistence type="predicted"/>
<dbReference type="PANTHER" id="PTHR43252">
    <property type="entry name" value="TRANSCRIPTIONAL REGULATOR YQJI"/>
    <property type="match status" value="1"/>
</dbReference>
<dbReference type="RefSeq" id="WP_132631990.1">
    <property type="nucleotide sequence ID" value="NZ_SMLD01000052.1"/>
</dbReference>
<comment type="caution">
    <text evidence="2">The sequence shown here is derived from an EMBL/GenBank/DDBJ whole genome shotgun (WGS) entry which is preliminary data.</text>
</comment>
<protein>
    <submittedName>
        <fullName evidence="2">PadR family transcriptional regulator</fullName>
    </submittedName>
</protein>
<dbReference type="EMBL" id="SMLD01000052">
    <property type="protein sequence ID" value="TDE49050.1"/>
    <property type="molecule type" value="Genomic_DNA"/>
</dbReference>
<keyword evidence="3" id="KW-1185">Reference proteome</keyword>
<accession>A0A4R5FEV9</accession>
<sequence>MSSIRIFILGALHERGSMHGHQLKLLAEQEHVDLWTDITVGSLYGAIKRLATEGLIEEARVERDGAYPQRQVWAITGEGRVVLASLRLDGLREIVFRADPFDLAVTRLDPDNLEVLPDVIGARLGSLRAMLADHDVHTNAVTRYLSRSEVLVLKHRADRLRTEIAWHEELAEQLPQIIADERTKKDTP</sequence>
<dbReference type="Gene3D" id="1.10.10.10">
    <property type="entry name" value="Winged helix-like DNA-binding domain superfamily/Winged helix DNA-binding domain"/>
    <property type="match status" value="1"/>
</dbReference>
<evidence type="ECO:0000259" key="1">
    <source>
        <dbReference type="Pfam" id="PF03551"/>
    </source>
</evidence>
<organism evidence="2 3">
    <name type="scientific">Nonomuraea mesophila</name>
    <dbReference type="NCBI Taxonomy" id="2530382"/>
    <lineage>
        <taxon>Bacteria</taxon>
        <taxon>Bacillati</taxon>
        <taxon>Actinomycetota</taxon>
        <taxon>Actinomycetes</taxon>
        <taxon>Streptosporangiales</taxon>
        <taxon>Streptosporangiaceae</taxon>
        <taxon>Nonomuraea</taxon>
    </lineage>
</organism>